<dbReference type="InterPro" id="IPR050298">
    <property type="entry name" value="Gram-neg_bact_OMP"/>
</dbReference>
<feature type="domain" description="Porin" evidence="11">
    <location>
        <begin position="9"/>
        <end position="111"/>
    </location>
</feature>
<comment type="caution">
    <text evidence="12">The sequence shown here is derived from an EMBL/GenBank/DDBJ whole genome shotgun (WGS) entry which is preliminary data.</text>
</comment>
<evidence type="ECO:0000256" key="6">
    <source>
        <dbReference type="ARBA" id="ARBA00022729"/>
    </source>
</evidence>
<proteinExistence type="predicted"/>
<keyword evidence="5" id="KW-0812">Transmembrane</keyword>
<keyword evidence="10" id="KW-0998">Cell outer membrane</keyword>
<organism evidence="12">
    <name type="scientific">mine drainage metagenome</name>
    <dbReference type="NCBI Taxonomy" id="410659"/>
    <lineage>
        <taxon>unclassified sequences</taxon>
        <taxon>metagenomes</taxon>
        <taxon>ecological metagenomes</taxon>
    </lineage>
</organism>
<evidence type="ECO:0000313" key="12">
    <source>
        <dbReference type="EMBL" id="OIQ69994.1"/>
    </source>
</evidence>
<dbReference type="Gene3D" id="2.40.160.10">
    <property type="entry name" value="Porin"/>
    <property type="match status" value="1"/>
</dbReference>
<dbReference type="EMBL" id="MLJW01004422">
    <property type="protein sequence ID" value="OIQ69994.1"/>
    <property type="molecule type" value="Genomic_DNA"/>
</dbReference>
<evidence type="ECO:0000256" key="5">
    <source>
        <dbReference type="ARBA" id="ARBA00022692"/>
    </source>
</evidence>
<keyword evidence="6" id="KW-0732">Signal</keyword>
<evidence type="ECO:0000256" key="10">
    <source>
        <dbReference type="ARBA" id="ARBA00023237"/>
    </source>
</evidence>
<comment type="subunit">
    <text evidence="2">Homotrimer.</text>
</comment>
<evidence type="ECO:0000256" key="3">
    <source>
        <dbReference type="ARBA" id="ARBA00022448"/>
    </source>
</evidence>
<keyword evidence="9" id="KW-0472">Membrane</keyword>
<dbReference type="GO" id="GO:0006811">
    <property type="term" value="P:monoatomic ion transport"/>
    <property type="evidence" value="ECO:0007669"/>
    <property type="project" value="UniProtKB-KW"/>
</dbReference>
<evidence type="ECO:0000259" key="11">
    <source>
        <dbReference type="Pfam" id="PF13609"/>
    </source>
</evidence>
<keyword evidence="8" id="KW-0626">Porin</keyword>
<dbReference type="GO" id="GO:0015288">
    <property type="term" value="F:porin activity"/>
    <property type="evidence" value="ECO:0007669"/>
    <property type="project" value="UniProtKB-KW"/>
</dbReference>
<evidence type="ECO:0000256" key="2">
    <source>
        <dbReference type="ARBA" id="ARBA00011233"/>
    </source>
</evidence>
<evidence type="ECO:0000256" key="9">
    <source>
        <dbReference type="ARBA" id="ARBA00023136"/>
    </source>
</evidence>
<name>A0A1J5PFL1_9ZZZZ</name>
<dbReference type="PANTHER" id="PTHR34501">
    <property type="entry name" value="PROTEIN YDDL-RELATED"/>
    <property type="match status" value="1"/>
</dbReference>
<dbReference type="Pfam" id="PF13609">
    <property type="entry name" value="Porin_4"/>
    <property type="match status" value="1"/>
</dbReference>
<comment type="subcellular location">
    <subcellularLocation>
        <location evidence="1">Membrane</location>
        <topology evidence="1">Multi-pass membrane protein</topology>
    </subcellularLocation>
</comment>
<protein>
    <submittedName>
        <fullName evidence="12">Outer membrane porin protein</fullName>
    </submittedName>
</protein>
<keyword evidence="3" id="KW-0813">Transport</keyword>
<keyword evidence="4" id="KW-1134">Transmembrane beta strand</keyword>
<reference evidence="12" key="1">
    <citation type="submission" date="2016-10" db="EMBL/GenBank/DDBJ databases">
        <title>Sequence of Gallionella enrichment culture.</title>
        <authorList>
            <person name="Poehlein A."/>
            <person name="Muehling M."/>
            <person name="Daniel R."/>
        </authorList>
    </citation>
    <scope>NUCLEOTIDE SEQUENCE</scope>
</reference>
<accession>A0A1J5PFL1</accession>
<keyword evidence="7" id="KW-0406">Ion transport</keyword>
<evidence type="ECO:0000256" key="1">
    <source>
        <dbReference type="ARBA" id="ARBA00004141"/>
    </source>
</evidence>
<dbReference type="CDD" id="cd00342">
    <property type="entry name" value="gram_neg_porins"/>
    <property type="match status" value="1"/>
</dbReference>
<evidence type="ECO:0000256" key="8">
    <source>
        <dbReference type="ARBA" id="ARBA00023114"/>
    </source>
</evidence>
<dbReference type="SUPFAM" id="SSF56935">
    <property type="entry name" value="Porins"/>
    <property type="match status" value="1"/>
</dbReference>
<evidence type="ECO:0000256" key="7">
    <source>
        <dbReference type="ARBA" id="ARBA00023065"/>
    </source>
</evidence>
<gene>
    <name evidence="12" type="ORF">GALL_483980</name>
</gene>
<dbReference type="GO" id="GO:0046930">
    <property type="term" value="C:pore complex"/>
    <property type="evidence" value="ECO:0007669"/>
    <property type="project" value="UniProtKB-KW"/>
</dbReference>
<dbReference type="PANTHER" id="PTHR34501:SF9">
    <property type="entry name" value="MAJOR OUTER MEMBRANE PROTEIN P.IA"/>
    <property type="match status" value="1"/>
</dbReference>
<evidence type="ECO:0000256" key="4">
    <source>
        <dbReference type="ARBA" id="ARBA00022452"/>
    </source>
</evidence>
<dbReference type="AlphaFoldDB" id="A0A1J5PFL1"/>
<dbReference type="InterPro" id="IPR023614">
    <property type="entry name" value="Porin_dom_sf"/>
</dbReference>
<dbReference type="InterPro" id="IPR033900">
    <property type="entry name" value="Gram_neg_porin_domain"/>
</dbReference>
<sequence length="131" mass="14722">MFQQYKTGYTNGRQNTWQLDGSYDFGMFKLFGQYGQVKDTGAAVPFKDKIWQIGGSVPMGAGALLASYGQQKHDLTTVAEKDTNNTFSLGYDYNLSKRTDVYVNYMYDRAKSSVISLDNANTVAVGIRHRF</sequence>